<dbReference type="SUPFAM" id="SSF88723">
    <property type="entry name" value="PIN domain-like"/>
    <property type="match status" value="1"/>
</dbReference>
<proteinExistence type="predicted"/>
<dbReference type="RefSeq" id="WP_124971354.1">
    <property type="nucleotide sequence ID" value="NZ_BDQK01000014.1"/>
</dbReference>
<comment type="caution">
    <text evidence="1">The sequence shown here is derived from an EMBL/GenBank/DDBJ whole genome shotgun (WGS) entry which is preliminary data.</text>
</comment>
<evidence type="ECO:0008006" key="3">
    <source>
        <dbReference type="Google" id="ProtNLM"/>
    </source>
</evidence>
<sequence length="78" mass="8906">MKVFVDTAAWIALINQRDALHNPALEISKNLRQKQVSLVTTEFVLLEVADGLCNLPTRLKTINFIDGLYQLPKWNNKL</sequence>
<dbReference type="AlphaFoldDB" id="A0A401IKY4"/>
<dbReference type="EMBL" id="BDQK01000014">
    <property type="protein sequence ID" value="GBF81910.1"/>
    <property type="molecule type" value="Genomic_DNA"/>
</dbReference>
<dbReference type="OrthoDB" id="164456at2"/>
<accession>A0A401IKY4</accession>
<name>A0A401IKY4_APHSA</name>
<evidence type="ECO:0000313" key="2">
    <source>
        <dbReference type="Proteomes" id="UP000287247"/>
    </source>
</evidence>
<gene>
    <name evidence="1" type="ORF">AsFPU1_3332</name>
</gene>
<dbReference type="Proteomes" id="UP000287247">
    <property type="component" value="Unassembled WGS sequence"/>
</dbReference>
<reference evidence="2" key="1">
    <citation type="submission" date="2017-05" db="EMBL/GenBank/DDBJ databases">
        <title>Physiological properties and genetic analysis related to exopolysaccharide production of fresh-water unicellular cyanobacterium Aphanothece sacrum, Suizenji Nori, that has been cultured as a food source in Japan.</title>
        <authorList>
            <person name="Kanesaki Y."/>
            <person name="Yoshikawa S."/>
            <person name="Ohki K."/>
        </authorList>
    </citation>
    <scope>NUCLEOTIDE SEQUENCE [LARGE SCALE GENOMIC DNA]</scope>
    <source>
        <strain evidence="2">FPU1</strain>
    </source>
</reference>
<protein>
    <recommendedName>
        <fullName evidence="3">PIN domain-containing protein</fullName>
    </recommendedName>
</protein>
<dbReference type="InterPro" id="IPR029060">
    <property type="entry name" value="PIN-like_dom_sf"/>
</dbReference>
<evidence type="ECO:0000313" key="1">
    <source>
        <dbReference type="EMBL" id="GBF81910.1"/>
    </source>
</evidence>
<organism evidence="1 2">
    <name type="scientific">Aphanothece sacrum FPU1</name>
    <dbReference type="NCBI Taxonomy" id="1920663"/>
    <lineage>
        <taxon>Bacteria</taxon>
        <taxon>Bacillati</taxon>
        <taxon>Cyanobacteriota</taxon>
        <taxon>Cyanophyceae</taxon>
        <taxon>Oscillatoriophycideae</taxon>
        <taxon>Chroococcales</taxon>
        <taxon>Aphanothecaceae</taxon>
        <taxon>Aphanothece</taxon>
    </lineage>
</organism>
<dbReference type="Gene3D" id="3.40.50.1010">
    <property type="entry name" value="5'-nuclease"/>
    <property type="match status" value="1"/>
</dbReference>
<keyword evidence="2" id="KW-1185">Reference proteome</keyword>